<evidence type="ECO:0000256" key="4">
    <source>
        <dbReference type="ARBA" id="ARBA00022692"/>
    </source>
</evidence>
<dbReference type="EMBL" id="JAGYPE020000018">
    <property type="protein sequence ID" value="MCH6266221.1"/>
    <property type="molecule type" value="Genomic_DNA"/>
</dbReference>
<dbReference type="GO" id="GO:0005886">
    <property type="term" value="C:plasma membrane"/>
    <property type="evidence" value="ECO:0007669"/>
    <property type="project" value="UniProtKB-SubCell"/>
</dbReference>
<feature type="transmembrane region" description="Helical" evidence="8">
    <location>
        <begin position="75"/>
        <end position="94"/>
    </location>
</feature>
<feature type="transmembrane region" description="Helical" evidence="8">
    <location>
        <begin position="51"/>
        <end position="69"/>
    </location>
</feature>
<evidence type="ECO:0000259" key="9">
    <source>
        <dbReference type="Pfam" id="PF12821"/>
    </source>
</evidence>
<name>A0A942SV46_9BACI</name>
<evidence type="ECO:0000256" key="8">
    <source>
        <dbReference type="SAM" id="Phobius"/>
    </source>
</evidence>
<keyword evidence="2" id="KW-1003">Cell membrane</keyword>
<dbReference type="GO" id="GO:0015744">
    <property type="term" value="P:succinate transport"/>
    <property type="evidence" value="ECO:0007669"/>
    <property type="project" value="TreeGrafter"/>
</dbReference>
<feature type="domain" description="Threonine/Serine exporter ThrE" evidence="9">
    <location>
        <begin position="4"/>
        <end position="131"/>
    </location>
</feature>
<dbReference type="PANTHER" id="PTHR34390:SF1">
    <property type="entry name" value="SUCCINATE TRANSPORTER SUBUNIT YJJB-RELATED"/>
    <property type="match status" value="1"/>
</dbReference>
<evidence type="ECO:0000313" key="10">
    <source>
        <dbReference type="EMBL" id="MBS4180739.1"/>
    </source>
</evidence>
<proteinExistence type="inferred from homology"/>
<organism evidence="10">
    <name type="scientific">Neobacillus citreus</name>
    <dbReference type="NCBI Taxonomy" id="2833578"/>
    <lineage>
        <taxon>Bacteria</taxon>
        <taxon>Bacillati</taxon>
        <taxon>Bacillota</taxon>
        <taxon>Bacilli</taxon>
        <taxon>Bacillales</taxon>
        <taxon>Bacillaceae</taxon>
        <taxon>Neobacillus</taxon>
    </lineage>
</organism>
<dbReference type="EMBL" id="JAGYPE010000001">
    <property type="protein sequence ID" value="MBS4180739.1"/>
    <property type="molecule type" value="Genomic_DNA"/>
</dbReference>
<dbReference type="Pfam" id="PF12821">
    <property type="entry name" value="ThrE_2"/>
    <property type="match status" value="1"/>
</dbReference>
<feature type="transmembrane region" description="Helical" evidence="8">
    <location>
        <begin position="115"/>
        <end position="136"/>
    </location>
</feature>
<comment type="similarity">
    <text evidence="7">Belongs to the ThrE exporter (TC 2.A.79) family.</text>
</comment>
<comment type="subcellular location">
    <subcellularLocation>
        <location evidence="1">Cell membrane</location>
        <topology evidence="1">Multi-pass membrane protein</topology>
    </subcellularLocation>
</comment>
<protein>
    <submittedName>
        <fullName evidence="10">Threonine/serine exporter family protein</fullName>
    </submittedName>
</protein>
<keyword evidence="3" id="KW-0997">Cell inner membrane</keyword>
<keyword evidence="4 8" id="KW-0812">Transmembrane</keyword>
<dbReference type="InterPro" id="IPR050539">
    <property type="entry name" value="ThrE_Dicarb/AminoAcid_Exp"/>
</dbReference>
<dbReference type="InterPro" id="IPR024528">
    <property type="entry name" value="ThrE_2"/>
</dbReference>
<comment type="caution">
    <text evidence="10">The sequence shown here is derived from an EMBL/GenBank/DDBJ whole genome shotgun (WGS) entry which is preliminary data.</text>
</comment>
<evidence type="ECO:0000256" key="7">
    <source>
        <dbReference type="ARBA" id="ARBA00034125"/>
    </source>
</evidence>
<keyword evidence="5 8" id="KW-1133">Transmembrane helix</keyword>
<gene>
    <name evidence="11" type="ORF">KHB02_011885</name>
    <name evidence="10" type="ORF">KHB02_04955</name>
</gene>
<dbReference type="PANTHER" id="PTHR34390">
    <property type="entry name" value="UPF0442 PROTEIN YJJB-RELATED"/>
    <property type="match status" value="1"/>
</dbReference>
<sequence>MILQVLTNFIVSGAFAVIFNVPLNSLFQCCLVGMIGRLLLVLMVNNNINTILATLTATFFIAVISQIFAKIYKTPIIIFTISGIIPLVPGGLAYDATRNFVENHYNLAIQFAAKALMTSGAIAFGLVLSEALTQILKFRKV</sequence>
<keyword evidence="12" id="KW-1185">Reference proteome</keyword>
<dbReference type="RefSeq" id="WP_213140686.1">
    <property type="nucleotide sequence ID" value="NZ_JAGYPE020000018.1"/>
</dbReference>
<keyword evidence="6 8" id="KW-0472">Membrane</keyword>
<dbReference type="Proteomes" id="UP000677265">
    <property type="component" value="Unassembled WGS sequence"/>
</dbReference>
<evidence type="ECO:0000256" key="1">
    <source>
        <dbReference type="ARBA" id="ARBA00004651"/>
    </source>
</evidence>
<dbReference type="AlphaFoldDB" id="A0A942SV46"/>
<reference evidence="10" key="1">
    <citation type="submission" date="2021-05" db="EMBL/GenBank/DDBJ databases">
        <title>Novel Bacillus species.</title>
        <authorList>
            <person name="Liu G."/>
        </authorList>
    </citation>
    <scope>NUCLEOTIDE SEQUENCE</scope>
    <source>
        <strain evidence="10 12">FJAT-50051</strain>
    </source>
</reference>
<evidence type="ECO:0000256" key="3">
    <source>
        <dbReference type="ARBA" id="ARBA00022519"/>
    </source>
</evidence>
<evidence type="ECO:0000256" key="6">
    <source>
        <dbReference type="ARBA" id="ARBA00023136"/>
    </source>
</evidence>
<evidence type="ECO:0000256" key="5">
    <source>
        <dbReference type="ARBA" id="ARBA00022989"/>
    </source>
</evidence>
<evidence type="ECO:0000313" key="12">
    <source>
        <dbReference type="Proteomes" id="UP000677265"/>
    </source>
</evidence>
<evidence type="ECO:0000313" key="11">
    <source>
        <dbReference type="EMBL" id="MCH6266221.1"/>
    </source>
</evidence>
<accession>A0A942SV46</accession>
<evidence type="ECO:0000256" key="2">
    <source>
        <dbReference type="ARBA" id="ARBA00022475"/>
    </source>
</evidence>